<evidence type="ECO:0000313" key="3">
    <source>
        <dbReference type="Proteomes" id="UP000499080"/>
    </source>
</evidence>
<sequence length="158" mass="18056">MGSCPGLKPPQIAKDFISVLMYRHWRIQNLGKGAAEVAKNLYRRDEYQASWLIGFEGAWEKNHKHATGLLERNVMPHILTERRPMPPFLMPLRRPNQLSGHGTTYPVSLNLLLRRISIDYGHPLNSSTFSFANTLYRAVSYIIGCLKPSLPMVVQRVK</sequence>
<accession>A0A4Y2SC85</accession>
<dbReference type="EMBL" id="BGPR01020540">
    <property type="protein sequence ID" value="GBN84906.1"/>
    <property type="molecule type" value="Genomic_DNA"/>
</dbReference>
<gene>
    <name evidence="2" type="ORF">AVEN_208543_1</name>
    <name evidence="1" type="ORF">AVEN_227420_1</name>
</gene>
<evidence type="ECO:0000313" key="2">
    <source>
        <dbReference type="EMBL" id="GBN84906.1"/>
    </source>
</evidence>
<dbReference type="AlphaFoldDB" id="A0A4Y2SC85"/>
<organism evidence="1 3">
    <name type="scientific">Araneus ventricosus</name>
    <name type="common">Orbweaver spider</name>
    <name type="synonym">Epeira ventricosa</name>
    <dbReference type="NCBI Taxonomy" id="182803"/>
    <lineage>
        <taxon>Eukaryota</taxon>
        <taxon>Metazoa</taxon>
        <taxon>Ecdysozoa</taxon>
        <taxon>Arthropoda</taxon>
        <taxon>Chelicerata</taxon>
        <taxon>Arachnida</taxon>
        <taxon>Araneae</taxon>
        <taxon>Araneomorphae</taxon>
        <taxon>Entelegynae</taxon>
        <taxon>Araneoidea</taxon>
        <taxon>Araneidae</taxon>
        <taxon>Araneus</taxon>
    </lineage>
</organism>
<comment type="caution">
    <text evidence="1">The sequence shown here is derived from an EMBL/GenBank/DDBJ whole genome shotgun (WGS) entry which is preliminary data.</text>
</comment>
<keyword evidence="3" id="KW-1185">Reference proteome</keyword>
<reference evidence="1 3" key="1">
    <citation type="journal article" date="2019" name="Sci. Rep.">
        <title>Orb-weaving spider Araneus ventricosus genome elucidates the spidroin gene catalogue.</title>
        <authorList>
            <person name="Kono N."/>
            <person name="Nakamura H."/>
            <person name="Ohtoshi R."/>
            <person name="Moran D.A.P."/>
            <person name="Shinohara A."/>
            <person name="Yoshida Y."/>
            <person name="Fujiwara M."/>
            <person name="Mori M."/>
            <person name="Tomita M."/>
            <person name="Arakawa K."/>
        </authorList>
    </citation>
    <scope>NUCLEOTIDE SEQUENCE [LARGE SCALE GENOMIC DNA]</scope>
</reference>
<dbReference type="Proteomes" id="UP000499080">
    <property type="component" value="Unassembled WGS sequence"/>
</dbReference>
<proteinExistence type="predicted"/>
<dbReference type="EMBL" id="BGPR01020536">
    <property type="protein sequence ID" value="GBN84890.1"/>
    <property type="molecule type" value="Genomic_DNA"/>
</dbReference>
<protein>
    <submittedName>
        <fullName evidence="1">Uncharacterized protein</fullName>
    </submittedName>
</protein>
<evidence type="ECO:0000313" key="1">
    <source>
        <dbReference type="EMBL" id="GBN84890.1"/>
    </source>
</evidence>
<name>A0A4Y2SC85_ARAVE</name>